<evidence type="ECO:0000313" key="1">
    <source>
        <dbReference type="EMBL" id="OAV01816.1"/>
    </source>
</evidence>
<organism evidence="1 2">
    <name type="scientific">Moraxella catarrhalis</name>
    <name type="common">Branhamella catarrhalis</name>
    <dbReference type="NCBI Taxonomy" id="480"/>
    <lineage>
        <taxon>Bacteria</taxon>
        <taxon>Pseudomonadati</taxon>
        <taxon>Pseudomonadota</taxon>
        <taxon>Gammaproteobacteria</taxon>
        <taxon>Moraxellales</taxon>
        <taxon>Moraxellaceae</taxon>
        <taxon>Moraxella</taxon>
    </lineage>
</organism>
<dbReference type="AlphaFoldDB" id="A0A7Z1A4K2"/>
<dbReference type="EMBL" id="LXHE01000002">
    <property type="protein sequence ID" value="OAV01816.1"/>
    <property type="molecule type" value="Genomic_DNA"/>
</dbReference>
<gene>
    <name evidence="1" type="ORF">AO382_0182</name>
</gene>
<name>A0A7Z1A4K2_MORCA</name>
<sequence>MLGAIAASAVVREHTGQNSIGKNAESAEIDIWGAGNVVNGNTAISKLVIFGNVNTGISHNAGEIGIIGNQNDGVAPIMVALLLRS</sequence>
<proteinExistence type="predicted"/>
<comment type="caution">
    <text evidence="1">The sequence shown here is derived from an EMBL/GenBank/DDBJ whole genome shotgun (WGS) entry which is preliminary data.</text>
</comment>
<protein>
    <submittedName>
        <fullName evidence="1">Uncharacterized protein</fullName>
    </submittedName>
</protein>
<accession>A0A7Z1A4K2</accession>
<dbReference type="Proteomes" id="UP000078446">
    <property type="component" value="Unassembled WGS sequence"/>
</dbReference>
<evidence type="ECO:0000313" key="2">
    <source>
        <dbReference type="Proteomes" id="UP000078446"/>
    </source>
</evidence>
<reference evidence="1 2" key="1">
    <citation type="journal article" date="2016" name="Genome Biol. Evol.">
        <title>Comparative Genomic Analyses of the Moraxella catarrhalis Serosensitive and Seroresistant Lineages Demonstrate Their Independent Evolution.</title>
        <authorList>
            <person name="Earl J.P."/>
            <person name="de Vries S.P."/>
            <person name="Ahmed A."/>
            <person name="Powell E."/>
            <person name="Schultz M.P."/>
            <person name="Hermans P.W."/>
            <person name="Hill D.J."/>
            <person name="Zhou Z."/>
            <person name="Constantinidou C.I."/>
            <person name="Hu F.Z."/>
            <person name="Bootsma H.J."/>
            <person name="Ehrlich G.D."/>
        </authorList>
    </citation>
    <scope>NUCLEOTIDE SEQUENCE [LARGE SCALE GENOMIC DNA]</scope>
    <source>
        <strain evidence="1 2">Z7574</strain>
    </source>
</reference>